<evidence type="ECO:0000313" key="5">
    <source>
        <dbReference type="Proteomes" id="UP001301350"/>
    </source>
</evidence>
<dbReference type="AlphaFoldDB" id="A0AAV9ITM6"/>
<protein>
    <recommendedName>
        <fullName evidence="3">Fungal lipase-type domain-containing protein</fullName>
    </recommendedName>
</protein>
<name>A0AAV9ITM6_CYACA</name>
<keyword evidence="5" id="KW-1185">Reference proteome</keyword>
<feature type="domain" description="Fungal lipase-type" evidence="3">
    <location>
        <begin position="542"/>
        <end position="677"/>
    </location>
</feature>
<feature type="compositionally biased region" description="Basic residues" evidence="2">
    <location>
        <begin position="14"/>
        <end position="24"/>
    </location>
</feature>
<reference evidence="4 5" key="1">
    <citation type="submission" date="2022-07" db="EMBL/GenBank/DDBJ databases">
        <title>Genome-wide signatures of adaptation to extreme environments.</title>
        <authorList>
            <person name="Cho C.H."/>
            <person name="Yoon H.S."/>
        </authorList>
    </citation>
    <scope>NUCLEOTIDE SEQUENCE [LARGE SCALE GENOMIC DNA]</scope>
    <source>
        <strain evidence="4 5">DBV 063 E5</strain>
    </source>
</reference>
<evidence type="ECO:0000256" key="1">
    <source>
        <dbReference type="SAM" id="Coils"/>
    </source>
</evidence>
<proteinExistence type="predicted"/>
<dbReference type="InterPro" id="IPR029058">
    <property type="entry name" value="AB_hydrolase_fold"/>
</dbReference>
<keyword evidence="1" id="KW-0175">Coiled coil</keyword>
<feature type="region of interest" description="Disordered" evidence="2">
    <location>
        <begin position="1"/>
        <end position="24"/>
    </location>
</feature>
<dbReference type="InterPro" id="IPR002921">
    <property type="entry name" value="Fungal_lipase-type"/>
</dbReference>
<feature type="coiled-coil region" evidence="1">
    <location>
        <begin position="132"/>
        <end position="185"/>
    </location>
</feature>
<evidence type="ECO:0000313" key="4">
    <source>
        <dbReference type="EMBL" id="KAK4535599.1"/>
    </source>
</evidence>
<feature type="region of interest" description="Disordered" evidence="2">
    <location>
        <begin position="83"/>
        <end position="102"/>
    </location>
</feature>
<dbReference type="PANTHER" id="PTHR47759:SF2">
    <property type="entry name" value="TRIGLYCERIDE LIPASE"/>
    <property type="match status" value="1"/>
</dbReference>
<evidence type="ECO:0000259" key="3">
    <source>
        <dbReference type="Pfam" id="PF01764"/>
    </source>
</evidence>
<evidence type="ECO:0000256" key="2">
    <source>
        <dbReference type="SAM" id="MobiDB-lite"/>
    </source>
</evidence>
<sequence length="756" mass="85169">MFVLVATPPSASRTARRGRRGRRGHRLCLMQEEPRRPRWIVGKDYLPLSPTHGVPPVEVRAEQAIKRRVNKLIDNVRGWFQRQRQRQRGGTSGSSLQAQAAHAMDTVREHVLRWRDSLNSSKADTSQYDSAIARVRAAVESLEKLYAEQANAQQRNVSALLSDLANEAQSRFESLRKDCDRWSQQALEAVQGAIPEDVSQAVGRARESMQRLVRARPGDAELPDTLQSVESSLRDLQERVERANNDVSQRLAPAVDDAKRMLQTARDQYDAFIDAKTSEAMASLGIVEADSIVAPRRGRAERFDLQTALLMAGFTFDAYRDPRPEDGRRFEHDQLATTYLSGDFVRERFAGVLTGRVDTSFDIEYPPEAEAHSGEPVVFYVRDYEHDEAVLTRMATPWYTDKRRVRLRDIPDLTFTPFAKPDGEGGGSGIPPADPSSPSLMDFAYQTTRRWSDAARSAFDQAVAQARADPTATAEAIEKLIRESDVPPGELREWDELQRQVTQEIVSYRDTERLMFVKHLGTDTEFYVWRSPPAVHTRKVIFAFRGTAQMSWRDFLTDAKMYQDDYSEDCGAEGAAIHAGFAEAFRSIRDAVRRVVDYFVESGVPELYFTGHSLGGAMATLAALDTAQRVSPSVRVRMYNFGSPRVGNAVFARTFNQHVPTAYRLVNDADVVARMPRTISMDYHHVGFTVLVNPDGALWVEGQSAGEDPLKERWHPIEALIKAEQRAFESIVNNKALLHHLEDAYFVALAHTLLRS</sequence>
<dbReference type="SUPFAM" id="SSF53474">
    <property type="entry name" value="alpha/beta-Hydrolases"/>
    <property type="match status" value="1"/>
</dbReference>
<gene>
    <name evidence="4" type="ORF">CDCA_CDCA05G1624</name>
</gene>
<accession>A0AAV9ITM6</accession>
<dbReference type="Proteomes" id="UP001301350">
    <property type="component" value="Unassembled WGS sequence"/>
</dbReference>
<dbReference type="GO" id="GO:0006629">
    <property type="term" value="P:lipid metabolic process"/>
    <property type="evidence" value="ECO:0007669"/>
    <property type="project" value="InterPro"/>
</dbReference>
<dbReference type="PANTHER" id="PTHR47759">
    <property type="entry name" value="OS04G0509100 PROTEIN"/>
    <property type="match status" value="1"/>
</dbReference>
<dbReference type="EMBL" id="JANCYW010000005">
    <property type="protein sequence ID" value="KAK4535599.1"/>
    <property type="molecule type" value="Genomic_DNA"/>
</dbReference>
<dbReference type="Pfam" id="PF01764">
    <property type="entry name" value="Lipase_3"/>
    <property type="match status" value="1"/>
</dbReference>
<organism evidence="4 5">
    <name type="scientific">Cyanidium caldarium</name>
    <name type="common">Red alga</name>
    <dbReference type="NCBI Taxonomy" id="2771"/>
    <lineage>
        <taxon>Eukaryota</taxon>
        <taxon>Rhodophyta</taxon>
        <taxon>Bangiophyceae</taxon>
        <taxon>Cyanidiales</taxon>
        <taxon>Cyanidiaceae</taxon>
        <taxon>Cyanidium</taxon>
    </lineage>
</organism>
<feature type="region of interest" description="Disordered" evidence="2">
    <location>
        <begin position="416"/>
        <end position="437"/>
    </location>
</feature>
<dbReference type="Gene3D" id="3.40.50.1820">
    <property type="entry name" value="alpha/beta hydrolase"/>
    <property type="match status" value="1"/>
</dbReference>
<dbReference type="CDD" id="cd00519">
    <property type="entry name" value="Lipase_3"/>
    <property type="match status" value="1"/>
</dbReference>
<comment type="caution">
    <text evidence="4">The sequence shown here is derived from an EMBL/GenBank/DDBJ whole genome shotgun (WGS) entry which is preliminary data.</text>
</comment>